<gene>
    <name evidence="2" type="ORF">H9649_13795</name>
</gene>
<dbReference type="Gene3D" id="3.40.710.10">
    <property type="entry name" value="DD-peptidase/beta-lactamase superfamily"/>
    <property type="match status" value="1"/>
</dbReference>
<evidence type="ECO:0000313" key="3">
    <source>
        <dbReference type="Proteomes" id="UP000626786"/>
    </source>
</evidence>
<evidence type="ECO:0000313" key="2">
    <source>
        <dbReference type="EMBL" id="MBD7985663.1"/>
    </source>
</evidence>
<dbReference type="InterPro" id="IPR012338">
    <property type="entry name" value="Beta-lactam/transpept-like"/>
</dbReference>
<comment type="caution">
    <text evidence="2">The sequence shown here is derived from an EMBL/GenBank/DDBJ whole genome shotgun (WGS) entry which is preliminary data.</text>
</comment>
<dbReference type="InterPro" id="IPR050789">
    <property type="entry name" value="Diverse_Enzym_Activities"/>
</dbReference>
<dbReference type="EMBL" id="JACSQN010000013">
    <property type="protein sequence ID" value="MBD7985663.1"/>
    <property type="molecule type" value="Genomic_DNA"/>
</dbReference>
<dbReference type="PANTHER" id="PTHR43283">
    <property type="entry name" value="BETA-LACTAMASE-RELATED"/>
    <property type="match status" value="1"/>
</dbReference>
<dbReference type="Pfam" id="PF00144">
    <property type="entry name" value="Beta-lactamase"/>
    <property type="match status" value="1"/>
</dbReference>
<reference evidence="2 3" key="1">
    <citation type="submission" date="2020-08" db="EMBL/GenBank/DDBJ databases">
        <title>A Genomic Blueprint of the Chicken Gut Microbiome.</title>
        <authorList>
            <person name="Gilroy R."/>
            <person name="Ravi A."/>
            <person name="Getino M."/>
            <person name="Pursley I."/>
            <person name="Horton D.L."/>
            <person name="Alikhan N.-F."/>
            <person name="Baker D."/>
            <person name="Gharbi K."/>
            <person name="Hall N."/>
            <person name="Watson M."/>
            <person name="Adriaenssens E.M."/>
            <person name="Foster-Nyarko E."/>
            <person name="Jarju S."/>
            <person name="Secka A."/>
            <person name="Antonio M."/>
            <person name="Oren A."/>
            <person name="Chaudhuri R."/>
            <person name="La Ragione R.M."/>
            <person name="Hildebrand F."/>
            <person name="Pallen M.J."/>
        </authorList>
    </citation>
    <scope>NUCLEOTIDE SEQUENCE [LARGE SCALE GENOMIC DNA]</scope>
    <source>
        <strain evidence="2 3">Sa2YVA2</strain>
    </source>
</reference>
<accession>A0ABR8UD79</accession>
<evidence type="ECO:0000259" key="1">
    <source>
        <dbReference type="Pfam" id="PF00144"/>
    </source>
</evidence>
<dbReference type="RefSeq" id="WP_191695491.1">
    <property type="nucleotide sequence ID" value="NZ_JACSQN010000013.1"/>
</dbReference>
<feature type="domain" description="Beta-lactamase-related" evidence="1">
    <location>
        <begin position="23"/>
        <end position="322"/>
    </location>
</feature>
<dbReference type="SUPFAM" id="SSF56601">
    <property type="entry name" value="beta-lactamase/transpeptidase-like"/>
    <property type="match status" value="1"/>
</dbReference>
<dbReference type="InterPro" id="IPR001466">
    <property type="entry name" value="Beta-lactam-related"/>
</dbReference>
<protein>
    <submittedName>
        <fullName evidence="2">Beta-lactamase family protein</fullName>
    </submittedName>
</protein>
<dbReference type="Proteomes" id="UP000626786">
    <property type="component" value="Unassembled WGS sequence"/>
</dbReference>
<proteinExistence type="predicted"/>
<name>A0ABR8UD79_9BACL</name>
<keyword evidence="3" id="KW-1185">Reference proteome</keyword>
<sequence>MIINKKINQDFKTVVSHVKKTSEIVDCSGAAVFIIKDDEIVTEEYWGKQSKGSSARHIQEDTQFHVASVRKNYIGFAVAYAVYEGFIKSLDDLVTKYHSDNESALFEGVTIRHLLTHTHGLKNDGEKIRREFLPGESWAYRGIGIDTLTKVIENATGSSIAEILAEQAFNKMSFTETGWYSEVKENLVDVIRDPDNSNWYDGKSVSGNERNMYVSVRELAKWGYLHLKQGYVNGKQIVSSEIINIATSLQSPDLKDKELPQNGCLWFVKDLPASKSEIGNLVPEGSYQILGYTGVTLLVIPQFDLVAVRAFNSFGSPNGFDYLADVRSFGDTIMTCLLN</sequence>
<dbReference type="PANTHER" id="PTHR43283:SF7">
    <property type="entry name" value="BETA-LACTAMASE-RELATED DOMAIN-CONTAINING PROTEIN"/>
    <property type="match status" value="1"/>
</dbReference>
<organism evidence="2 3">
    <name type="scientific">Sporosarcina quadrami</name>
    <dbReference type="NCBI Taxonomy" id="2762234"/>
    <lineage>
        <taxon>Bacteria</taxon>
        <taxon>Bacillati</taxon>
        <taxon>Bacillota</taxon>
        <taxon>Bacilli</taxon>
        <taxon>Bacillales</taxon>
        <taxon>Caryophanaceae</taxon>
        <taxon>Sporosarcina</taxon>
    </lineage>
</organism>